<evidence type="ECO:0000313" key="4">
    <source>
        <dbReference type="Proteomes" id="UP000031666"/>
    </source>
</evidence>
<dbReference type="AlphaFoldDB" id="A0A0B8QAT7"/>
<reference evidence="3 4" key="1">
    <citation type="submission" date="2015-01" db="EMBL/GenBank/DDBJ databases">
        <title>Vibrio sp. C94 JCM 19241 whole genome shotgun sequence.</title>
        <authorList>
            <person name="Sawabe T."/>
            <person name="Meirelles P."/>
            <person name="Feng G."/>
            <person name="Sayaka M."/>
            <person name="Hattori M."/>
            <person name="Ohkuma M."/>
        </authorList>
    </citation>
    <scope>NUCLEOTIDE SEQUENCE [LARGE SCALE GENOMIC DNA]</scope>
    <source>
        <strain evidence="4">JCM 19241</strain>
    </source>
</reference>
<dbReference type="PRINTS" id="PR00133">
    <property type="entry name" value="GLHYDRLASE3"/>
</dbReference>
<accession>A0A0B8QAT7</accession>
<dbReference type="InterPro" id="IPR017853">
    <property type="entry name" value="GH"/>
</dbReference>
<keyword evidence="2 3" id="KW-0378">Hydrolase</keyword>
<dbReference type="STRING" id="1481914.JCM19241_3638"/>
<dbReference type="InterPro" id="IPR036962">
    <property type="entry name" value="Glyco_hydro_3_N_sf"/>
</dbReference>
<dbReference type="GO" id="GO:0008422">
    <property type="term" value="F:beta-glucosidase activity"/>
    <property type="evidence" value="ECO:0007669"/>
    <property type="project" value="UniProtKB-EC"/>
</dbReference>
<name>A0A0B8QAT7_9VIBR</name>
<dbReference type="SUPFAM" id="SSF51445">
    <property type="entry name" value="(Trans)glycosidases"/>
    <property type="match status" value="1"/>
</dbReference>
<keyword evidence="3" id="KW-0326">Glycosidase</keyword>
<comment type="similarity">
    <text evidence="1">Belongs to the glycosyl hydrolase 3 family.</text>
</comment>
<organism evidence="3 4">
    <name type="scientific">Vibrio ishigakensis</name>
    <dbReference type="NCBI Taxonomy" id="1481914"/>
    <lineage>
        <taxon>Bacteria</taxon>
        <taxon>Pseudomonadati</taxon>
        <taxon>Pseudomonadota</taxon>
        <taxon>Gammaproteobacteria</taxon>
        <taxon>Vibrionales</taxon>
        <taxon>Vibrionaceae</taxon>
        <taxon>Vibrio</taxon>
    </lineage>
</organism>
<dbReference type="Gene3D" id="3.20.20.300">
    <property type="entry name" value="Glycoside hydrolase, family 3, N-terminal domain"/>
    <property type="match status" value="1"/>
</dbReference>
<comment type="caution">
    <text evidence="3">The sequence shown here is derived from an EMBL/GenBank/DDBJ whole genome shotgun (WGS) entry which is preliminary data.</text>
</comment>
<dbReference type="EMBL" id="BBSC01000004">
    <property type="protein sequence ID" value="GAM75726.1"/>
    <property type="molecule type" value="Genomic_DNA"/>
</dbReference>
<dbReference type="Proteomes" id="UP000031666">
    <property type="component" value="Unassembled WGS sequence"/>
</dbReference>
<evidence type="ECO:0000256" key="2">
    <source>
        <dbReference type="ARBA" id="ARBA00022801"/>
    </source>
</evidence>
<dbReference type="GO" id="GO:0005975">
    <property type="term" value="P:carbohydrate metabolic process"/>
    <property type="evidence" value="ECO:0007669"/>
    <property type="project" value="InterPro"/>
</dbReference>
<dbReference type="InterPro" id="IPR050288">
    <property type="entry name" value="Cellulose_deg_GH3"/>
</dbReference>
<evidence type="ECO:0000256" key="1">
    <source>
        <dbReference type="ARBA" id="ARBA00005336"/>
    </source>
</evidence>
<dbReference type="EC" id="3.2.1.21" evidence="3"/>
<dbReference type="PANTHER" id="PTHR42715">
    <property type="entry name" value="BETA-GLUCOSIDASE"/>
    <property type="match status" value="1"/>
</dbReference>
<dbReference type="PANTHER" id="PTHR42715:SF10">
    <property type="entry name" value="BETA-GLUCOSIDASE"/>
    <property type="match status" value="1"/>
</dbReference>
<reference evidence="3 4" key="2">
    <citation type="submission" date="2015-01" db="EMBL/GenBank/DDBJ databases">
        <authorList>
            <consortium name="NBRP consortium"/>
            <person name="Sawabe T."/>
            <person name="Meirelles P."/>
            <person name="Feng G."/>
            <person name="Sayaka M."/>
            <person name="Hattori M."/>
            <person name="Ohkuma M."/>
        </authorList>
    </citation>
    <scope>NUCLEOTIDE SEQUENCE [LARGE SCALE GENOMIC DNA]</scope>
    <source>
        <strain evidence="4">JCM 19241</strain>
    </source>
</reference>
<protein>
    <submittedName>
        <fullName evidence="3">Beta-glucosidase</fullName>
        <ecNumber evidence="3">3.2.1.21</ecNumber>
    </submittedName>
</protein>
<sequence>MMNEIKHNSIQAQVEAWMEQLTVSEKCSLLSGSGFWHTQNIDRLETPKLMLTDGPHGLRKQGEKEDHLGQNESVPATCFPSEAGLAASWNREIAKAQGRAIGVECRNEDVHVILGPGLNIKRSPCVVAILSIYRKILISLLILARLYRRSTVGWSGHFA</sequence>
<evidence type="ECO:0000313" key="3">
    <source>
        <dbReference type="EMBL" id="GAM75726.1"/>
    </source>
</evidence>
<gene>
    <name evidence="3" type="ORF">JCM19241_3638</name>
</gene>
<proteinExistence type="inferred from homology"/>
<dbReference type="InterPro" id="IPR001764">
    <property type="entry name" value="Glyco_hydro_3_N"/>
</dbReference>